<evidence type="ECO:0000256" key="1">
    <source>
        <dbReference type="SAM" id="SignalP"/>
    </source>
</evidence>
<name>A0A9W6ZLM6_9STRA</name>
<proteinExistence type="predicted"/>
<dbReference type="AlphaFoldDB" id="A0A9W6ZLM6"/>
<keyword evidence="1" id="KW-0732">Signal</keyword>
<dbReference type="PANTHER" id="PTHR11440">
    <property type="entry name" value="LECITHIN-CHOLESTEROL ACYLTRANSFERASE-RELATED"/>
    <property type="match status" value="1"/>
</dbReference>
<dbReference type="Proteomes" id="UP001165122">
    <property type="component" value="Unassembled WGS sequence"/>
</dbReference>
<dbReference type="GO" id="GO:0008374">
    <property type="term" value="F:O-acyltransferase activity"/>
    <property type="evidence" value="ECO:0007669"/>
    <property type="project" value="InterPro"/>
</dbReference>
<dbReference type="Pfam" id="PF02450">
    <property type="entry name" value="LCAT"/>
    <property type="match status" value="1"/>
</dbReference>
<evidence type="ECO:0000313" key="2">
    <source>
        <dbReference type="EMBL" id="GMH52485.1"/>
    </source>
</evidence>
<dbReference type="SUPFAM" id="SSF53474">
    <property type="entry name" value="alpha/beta-Hydrolases"/>
    <property type="match status" value="1"/>
</dbReference>
<dbReference type="InterPro" id="IPR029058">
    <property type="entry name" value="AB_hydrolase_fold"/>
</dbReference>
<feature type="chain" id="PRO_5040931941" evidence="1">
    <location>
        <begin position="23"/>
        <end position="393"/>
    </location>
</feature>
<feature type="signal peptide" evidence="1">
    <location>
        <begin position="1"/>
        <end position="22"/>
    </location>
</feature>
<accession>A0A9W6ZLM6</accession>
<dbReference type="InterPro" id="IPR003386">
    <property type="entry name" value="LACT/PDAT_acylTrfase"/>
</dbReference>
<keyword evidence="3" id="KW-1185">Reference proteome</keyword>
<evidence type="ECO:0000313" key="3">
    <source>
        <dbReference type="Proteomes" id="UP001165122"/>
    </source>
</evidence>
<dbReference type="Gene3D" id="3.40.50.1820">
    <property type="entry name" value="alpha/beta hydrolase"/>
    <property type="match status" value="1"/>
</dbReference>
<protein>
    <submittedName>
        <fullName evidence="2">Uncharacterized protein</fullName>
    </submittedName>
</protein>
<sequence length="393" mass="43668">MASSVPSLLLLLTAFLVNAASGASPVLIIPGTGGNRLEAKLSSRENTAHFYCSKNADWYDLWLDVKQLVPGAIDCWCENIQLNYDSSTSTFSNQQGVETRVPCYGDVCGIEYLDMSVKAGDSAYFHAMIEAFADKGYVRGETIVSAPYDFRYSAVSNKDNYVNATMALAEQLYEQTGEKVLWISHSMGGLWSHYILSNADQAWKDKYIEAWVPIAPAYGGTAQEMRLFASGDSEGIPLVSGKTVRNEQRSYESNFWLLPNLELWDSDETIITKGDQTWTAHDLPQFFEDISYADGAQIYKTLPYDLKDPNIKTYVKYGAGKDTPTSYVYGKDWDTIDKTVNGDGDGTVNIRSLEAGIAKGWKNTEHEKFDGEDHQSVLKNDSLLKELLELAGV</sequence>
<comment type="caution">
    <text evidence="2">The sequence shown here is derived from an EMBL/GenBank/DDBJ whole genome shotgun (WGS) entry which is preliminary data.</text>
</comment>
<gene>
    <name evidence="2" type="ORF">TrLO_g7810</name>
</gene>
<reference evidence="3" key="1">
    <citation type="journal article" date="2023" name="Commun. Biol.">
        <title>Genome analysis of Parmales, the sister group of diatoms, reveals the evolutionary specialization of diatoms from phago-mixotrophs to photoautotrophs.</title>
        <authorList>
            <person name="Ban H."/>
            <person name="Sato S."/>
            <person name="Yoshikawa S."/>
            <person name="Yamada K."/>
            <person name="Nakamura Y."/>
            <person name="Ichinomiya M."/>
            <person name="Sato N."/>
            <person name="Blanc-Mathieu R."/>
            <person name="Endo H."/>
            <person name="Kuwata A."/>
            <person name="Ogata H."/>
        </authorList>
    </citation>
    <scope>NUCLEOTIDE SEQUENCE [LARGE SCALE GENOMIC DNA]</scope>
    <source>
        <strain evidence="3">NIES 3700</strain>
    </source>
</reference>
<dbReference type="OrthoDB" id="186637at2759"/>
<dbReference type="GO" id="GO:0006629">
    <property type="term" value="P:lipid metabolic process"/>
    <property type="evidence" value="ECO:0007669"/>
    <property type="project" value="InterPro"/>
</dbReference>
<dbReference type="EMBL" id="BRXW01000418">
    <property type="protein sequence ID" value="GMH52485.1"/>
    <property type="molecule type" value="Genomic_DNA"/>
</dbReference>
<organism evidence="2 3">
    <name type="scientific">Triparma laevis f. longispina</name>
    <dbReference type="NCBI Taxonomy" id="1714387"/>
    <lineage>
        <taxon>Eukaryota</taxon>
        <taxon>Sar</taxon>
        <taxon>Stramenopiles</taxon>
        <taxon>Ochrophyta</taxon>
        <taxon>Bolidophyceae</taxon>
        <taxon>Parmales</taxon>
        <taxon>Triparmaceae</taxon>
        <taxon>Triparma</taxon>
    </lineage>
</organism>